<comment type="similarity">
    <text evidence="1 5">Belongs to the Fmt family.</text>
</comment>
<sequence length="331" mass="35569">MARLLVGREHADRTRRLGYYMRVVFAGTPEPAVASLEALIESPRHEVVGVISRPDAAAGRGRKITRSPVAALADEHAIPVITPRRLKDPEAVEQLREWAPECAPVVAYGGLVPPELLDLPTHGWVNLHFSLLPSWRGAAPVQAAIAAGDEMTGASTFRLEAGLDTGPVFGVVTERIRDTDTAGDLLGRLSETGAHLLVTTLDGIEDGYLEAKPQPADGISTAPKITIDDARIRWDLPAHLIDRHIRAMTPHPGAWTTLDDLRVKVLRASMVTDPVDVTPAPGELAVTKKALYVGTKTVPIRLDSVQPQGKKAMAGPDWARGARLTDGQALT</sequence>
<dbReference type="GO" id="GO:0005829">
    <property type="term" value="C:cytosol"/>
    <property type="evidence" value="ECO:0007669"/>
    <property type="project" value="TreeGrafter"/>
</dbReference>
<dbReference type="InterPro" id="IPR002376">
    <property type="entry name" value="Formyl_transf_N"/>
</dbReference>
<evidence type="ECO:0000259" key="7">
    <source>
        <dbReference type="Pfam" id="PF00551"/>
    </source>
</evidence>
<dbReference type="InterPro" id="IPR005793">
    <property type="entry name" value="Formyl_trans_C"/>
</dbReference>
<comment type="catalytic activity">
    <reaction evidence="5">
        <text>L-methionyl-tRNA(fMet) + (6R)-10-formyltetrahydrofolate = N-formyl-L-methionyl-tRNA(fMet) + (6S)-5,6,7,8-tetrahydrofolate + H(+)</text>
        <dbReference type="Rhea" id="RHEA:24380"/>
        <dbReference type="Rhea" id="RHEA-COMP:9952"/>
        <dbReference type="Rhea" id="RHEA-COMP:9953"/>
        <dbReference type="ChEBI" id="CHEBI:15378"/>
        <dbReference type="ChEBI" id="CHEBI:57453"/>
        <dbReference type="ChEBI" id="CHEBI:78530"/>
        <dbReference type="ChEBI" id="CHEBI:78844"/>
        <dbReference type="ChEBI" id="CHEBI:195366"/>
        <dbReference type="EC" id="2.1.2.9"/>
    </reaction>
</comment>
<dbReference type="InterPro" id="IPR044135">
    <property type="entry name" value="Met-tRNA-FMT_C"/>
</dbReference>
<dbReference type="Pfam" id="PF00551">
    <property type="entry name" value="Formyl_trans_N"/>
    <property type="match status" value="1"/>
</dbReference>
<dbReference type="Gene3D" id="3.40.50.12230">
    <property type="match status" value="1"/>
</dbReference>
<dbReference type="SUPFAM" id="SSF53328">
    <property type="entry name" value="Formyltransferase"/>
    <property type="match status" value="1"/>
</dbReference>
<evidence type="ECO:0000256" key="2">
    <source>
        <dbReference type="ARBA" id="ARBA00012261"/>
    </source>
</evidence>
<comment type="function">
    <text evidence="5">Attaches a formyl group to the free amino group of methionyl-tRNA(fMet). The formyl group appears to play a dual role in the initiator identity of N-formylmethionyl-tRNA by promoting its recognition by IF2 and preventing the misappropriation of this tRNA by the elongation apparatus.</text>
</comment>
<name>A0A495K4M2_WILMA</name>
<dbReference type="InterPro" id="IPR011034">
    <property type="entry name" value="Formyl_transferase-like_C_sf"/>
</dbReference>
<dbReference type="EMBL" id="RBKV01000001">
    <property type="protein sequence ID" value="RKR95608.1"/>
    <property type="molecule type" value="Genomic_DNA"/>
</dbReference>
<feature type="domain" description="Formyl transferase C-terminal" evidence="8">
    <location>
        <begin position="224"/>
        <end position="322"/>
    </location>
</feature>
<dbReference type="FunFam" id="3.40.50.12230:FF:000001">
    <property type="entry name" value="Methionyl-tRNA formyltransferase"/>
    <property type="match status" value="1"/>
</dbReference>
<dbReference type="AlphaFoldDB" id="A0A495K4M2"/>
<dbReference type="GO" id="GO:0004479">
    <property type="term" value="F:methionyl-tRNA formyltransferase activity"/>
    <property type="evidence" value="ECO:0007669"/>
    <property type="project" value="UniProtKB-UniRule"/>
</dbReference>
<feature type="binding site" evidence="5">
    <location>
        <begin position="130"/>
        <end position="133"/>
    </location>
    <ligand>
        <name>(6S)-5,6,7,8-tetrahydrofolate</name>
        <dbReference type="ChEBI" id="CHEBI:57453"/>
    </ligand>
</feature>
<dbReference type="PANTHER" id="PTHR11138:SF5">
    <property type="entry name" value="METHIONYL-TRNA FORMYLTRANSFERASE, MITOCHONDRIAL"/>
    <property type="match status" value="1"/>
</dbReference>
<evidence type="ECO:0000256" key="5">
    <source>
        <dbReference type="HAMAP-Rule" id="MF_00182"/>
    </source>
</evidence>
<evidence type="ECO:0000259" key="8">
    <source>
        <dbReference type="Pfam" id="PF02911"/>
    </source>
</evidence>
<evidence type="ECO:0000313" key="10">
    <source>
        <dbReference type="Proteomes" id="UP000274762"/>
    </source>
</evidence>
<organism evidence="9 10">
    <name type="scientific">Williamsia marianensis</name>
    <dbReference type="NCBI Taxonomy" id="85044"/>
    <lineage>
        <taxon>Bacteria</taxon>
        <taxon>Bacillati</taxon>
        <taxon>Actinomycetota</taxon>
        <taxon>Actinomycetes</taxon>
        <taxon>Mycobacteriales</taxon>
        <taxon>Nocardiaceae</taxon>
        <taxon>Williamsia</taxon>
    </lineage>
</organism>
<evidence type="ECO:0000256" key="3">
    <source>
        <dbReference type="ARBA" id="ARBA00022679"/>
    </source>
</evidence>
<evidence type="ECO:0000313" key="9">
    <source>
        <dbReference type="EMBL" id="RKR95608.1"/>
    </source>
</evidence>
<dbReference type="CDD" id="cd08704">
    <property type="entry name" value="Met_tRNA_FMT_C"/>
    <property type="match status" value="1"/>
</dbReference>
<keyword evidence="4 5" id="KW-0648">Protein biosynthesis</keyword>
<keyword evidence="3 5" id="KW-0808">Transferase</keyword>
<proteinExistence type="inferred from homology"/>
<evidence type="ECO:0000256" key="1">
    <source>
        <dbReference type="ARBA" id="ARBA00010699"/>
    </source>
</evidence>
<dbReference type="Proteomes" id="UP000274762">
    <property type="component" value="Unassembled WGS sequence"/>
</dbReference>
<dbReference type="InterPro" id="IPR036477">
    <property type="entry name" value="Formyl_transf_N_sf"/>
</dbReference>
<dbReference type="InterPro" id="IPR041711">
    <property type="entry name" value="Met-tRNA-FMT_N"/>
</dbReference>
<dbReference type="InterPro" id="IPR005794">
    <property type="entry name" value="Fmt"/>
</dbReference>
<accession>A0A495K4M2</accession>
<dbReference type="SUPFAM" id="SSF50486">
    <property type="entry name" value="FMT C-terminal domain-like"/>
    <property type="match status" value="1"/>
</dbReference>
<dbReference type="NCBIfam" id="TIGR00460">
    <property type="entry name" value="fmt"/>
    <property type="match status" value="1"/>
</dbReference>
<evidence type="ECO:0000256" key="4">
    <source>
        <dbReference type="ARBA" id="ARBA00022917"/>
    </source>
</evidence>
<dbReference type="Pfam" id="PF02911">
    <property type="entry name" value="Formyl_trans_C"/>
    <property type="match status" value="1"/>
</dbReference>
<gene>
    <name evidence="5" type="primary">fmt</name>
    <name evidence="9" type="ORF">DFJ75_2430</name>
</gene>
<reference evidence="9 10" key="1">
    <citation type="submission" date="2018-10" db="EMBL/GenBank/DDBJ databases">
        <title>Sequencing the genomes of 1000 actinobacteria strains.</title>
        <authorList>
            <person name="Klenk H.-P."/>
        </authorList>
    </citation>
    <scope>NUCLEOTIDE SEQUENCE [LARGE SCALE GENOMIC DNA]</scope>
    <source>
        <strain evidence="9 10">DSM 44343</strain>
    </source>
</reference>
<comment type="caution">
    <text evidence="9">The sequence shown here is derived from an EMBL/GenBank/DDBJ whole genome shotgun (WGS) entry which is preliminary data.</text>
</comment>
<feature type="domain" description="Formyl transferase N-terminal" evidence="7">
    <location>
        <begin position="21"/>
        <end position="200"/>
    </location>
</feature>
<dbReference type="CDD" id="cd08646">
    <property type="entry name" value="FMT_core_Met-tRNA-FMT_N"/>
    <property type="match status" value="1"/>
</dbReference>
<dbReference type="PANTHER" id="PTHR11138">
    <property type="entry name" value="METHIONYL-TRNA FORMYLTRANSFERASE"/>
    <property type="match status" value="1"/>
</dbReference>
<dbReference type="EC" id="2.1.2.9" evidence="2 5"/>
<evidence type="ECO:0000256" key="6">
    <source>
        <dbReference type="SAM" id="MobiDB-lite"/>
    </source>
</evidence>
<feature type="region of interest" description="Disordered" evidence="6">
    <location>
        <begin position="307"/>
        <end position="331"/>
    </location>
</feature>
<dbReference type="HAMAP" id="MF_00182">
    <property type="entry name" value="Formyl_trans"/>
    <property type="match status" value="1"/>
</dbReference>
<protein>
    <recommendedName>
        <fullName evidence="2 5">Methionyl-tRNA formyltransferase</fullName>
        <ecNumber evidence="2 5">2.1.2.9</ecNumber>
    </recommendedName>
</protein>